<evidence type="ECO:0000256" key="14">
    <source>
        <dbReference type="ARBA" id="ARBA00023170"/>
    </source>
</evidence>
<comment type="caution">
    <text evidence="16">The sequence shown here is derived from an EMBL/GenBank/DDBJ whole genome shotgun (WGS) entry which is preliminary data.</text>
</comment>
<evidence type="ECO:0000256" key="8">
    <source>
        <dbReference type="ARBA" id="ARBA00022833"/>
    </source>
</evidence>
<keyword evidence="13" id="KW-0804">Transcription</keyword>
<dbReference type="Pfam" id="PF13426">
    <property type="entry name" value="PAS_9"/>
    <property type="match status" value="1"/>
</dbReference>
<dbReference type="InterPro" id="IPR031348">
    <property type="entry name" value="PigL_N"/>
</dbReference>
<name>A0A430M7Q2_9HYPO</name>
<dbReference type="FunFam" id="3.30.450.20:FF:000064">
    <property type="entry name" value="Vivid PAS protein VVD"/>
    <property type="match status" value="1"/>
</dbReference>
<dbReference type="GO" id="GO:0005634">
    <property type="term" value="C:nucleus"/>
    <property type="evidence" value="ECO:0007669"/>
    <property type="project" value="TreeGrafter"/>
</dbReference>
<dbReference type="CDD" id="cd00130">
    <property type="entry name" value="PAS"/>
    <property type="match status" value="1"/>
</dbReference>
<dbReference type="GO" id="GO:0008270">
    <property type="term" value="F:zinc ion binding"/>
    <property type="evidence" value="ECO:0007669"/>
    <property type="project" value="UniProtKB-KW"/>
</dbReference>
<dbReference type="Pfam" id="PF17111">
    <property type="entry name" value="PigL_N"/>
    <property type="match status" value="1"/>
</dbReference>
<dbReference type="PANTHER" id="PTHR47429">
    <property type="entry name" value="PROTEIN TWIN LOV 1"/>
    <property type="match status" value="1"/>
</dbReference>
<evidence type="ECO:0000313" key="16">
    <source>
        <dbReference type="EMBL" id="RTE84016.1"/>
    </source>
</evidence>
<evidence type="ECO:0000256" key="10">
    <source>
        <dbReference type="ARBA" id="ARBA00023015"/>
    </source>
</evidence>
<proteinExistence type="predicted"/>
<dbReference type="PROSITE" id="PS50112">
    <property type="entry name" value="PAS"/>
    <property type="match status" value="1"/>
</dbReference>
<dbReference type="AlphaFoldDB" id="A0A430M7Q2"/>
<keyword evidence="3" id="KW-0285">Flavoprotein</keyword>
<dbReference type="GO" id="GO:0009881">
    <property type="term" value="F:photoreceptor activity"/>
    <property type="evidence" value="ECO:0007669"/>
    <property type="project" value="UniProtKB-KW"/>
</dbReference>
<evidence type="ECO:0000259" key="15">
    <source>
        <dbReference type="PROSITE" id="PS50112"/>
    </source>
</evidence>
<reference evidence="16 17" key="1">
    <citation type="submission" date="2017-06" db="EMBL/GenBank/DDBJ databases">
        <title>Comparative genomic analysis of Ambrosia Fusariam Clade fungi.</title>
        <authorList>
            <person name="Stajich J.E."/>
            <person name="Carrillo J."/>
            <person name="Kijimoto T."/>
            <person name="Eskalen A."/>
            <person name="O'Donnell K."/>
            <person name="Kasson M."/>
        </authorList>
    </citation>
    <scope>NUCLEOTIDE SEQUENCE [LARGE SCALE GENOMIC DNA]</scope>
    <source>
        <strain evidence="16 17">UCR1854</strain>
    </source>
</reference>
<feature type="domain" description="PAS" evidence="15">
    <location>
        <begin position="342"/>
        <end position="364"/>
    </location>
</feature>
<keyword evidence="4" id="KW-0288">FMN</keyword>
<keyword evidence="2" id="KW-0716">Sensory transduction</keyword>
<organism evidence="16 17">
    <name type="scientific">Fusarium euwallaceae</name>
    <dbReference type="NCBI Taxonomy" id="1147111"/>
    <lineage>
        <taxon>Eukaryota</taxon>
        <taxon>Fungi</taxon>
        <taxon>Dikarya</taxon>
        <taxon>Ascomycota</taxon>
        <taxon>Pezizomycotina</taxon>
        <taxon>Sordariomycetes</taxon>
        <taxon>Hypocreomycetidae</taxon>
        <taxon>Hypocreales</taxon>
        <taxon>Nectriaceae</taxon>
        <taxon>Fusarium</taxon>
        <taxon>Fusarium solani species complex</taxon>
    </lineage>
</organism>
<keyword evidence="17" id="KW-1185">Reference proteome</keyword>
<dbReference type="Proteomes" id="UP000287124">
    <property type="component" value="Unassembled WGS sequence"/>
</dbReference>
<evidence type="ECO:0000256" key="4">
    <source>
        <dbReference type="ARBA" id="ARBA00022643"/>
    </source>
</evidence>
<evidence type="ECO:0000256" key="3">
    <source>
        <dbReference type="ARBA" id="ARBA00022630"/>
    </source>
</evidence>
<evidence type="ECO:0000256" key="6">
    <source>
        <dbReference type="ARBA" id="ARBA00022737"/>
    </source>
</evidence>
<keyword evidence="1" id="KW-0600">Photoreceptor protein</keyword>
<sequence>MYPSAAPSFPAHFSPSGYDLVTSTTSMADPLSVGASVIGIVGAALHGAKRLYEFIDSLRNAPKDITALSTDLRALYQVLGRLASMQDKLSNNPELRDCLTTPLENCLDIFEEFTTLLNSFTQTTRDGTVKVRTWKNIAWAFKDKEIQLFRDTVTTYKVSLDVAVNAMTLSAITSIDERTRRIETDFKEDFRDIQARLQALDVDRVELASISGRKGSEWYGTDANFALNRFLNYTETLCDSPPRSFPGSPSLLPIETSQDLDSLGGVQNSSPKVAQYPATLPVPMASVPPPLLKTDNNTEPKFDLLELLWKVTGRKNPKFDIGTIDLSCSFVVCDVTMEDCPIVYASAMFQNLTGYSRREVVGKNCRFLQAPDGFVQAGQQRKYVYNETVFKLKKSIEAREETQQSLVNYRKGGKPFFNLLTLIPVPWDGDQIRFCVGLQIDLVEHPAAIIQEREQNIKVDYRVTGMTQYVPAVSGPAHQRLVLSDPSRSEAFLKWQKQTSWQQSLQGLFDTPDVVDSESVDEAKSIREDQ</sequence>
<evidence type="ECO:0000256" key="11">
    <source>
        <dbReference type="ARBA" id="ARBA00023125"/>
    </source>
</evidence>
<dbReference type="PANTHER" id="PTHR47429:SF7">
    <property type="entry name" value="GATA-FACTOR"/>
    <property type="match status" value="1"/>
</dbReference>
<accession>A0A430M7Q2</accession>
<protein>
    <recommendedName>
        <fullName evidence="15">PAS domain-containing protein</fullName>
    </recommendedName>
</protein>
<evidence type="ECO:0000256" key="5">
    <source>
        <dbReference type="ARBA" id="ARBA00022723"/>
    </source>
</evidence>
<keyword evidence="9" id="KW-0157">Chromophore</keyword>
<gene>
    <name evidence="16" type="ORF">BHE90_001399</name>
</gene>
<dbReference type="GO" id="GO:0003677">
    <property type="term" value="F:DNA binding"/>
    <property type="evidence" value="ECO:0007669"/>
    <property type="project" value="UniProtKB-KW"/>
</dbReference>
<dbReference type="SUPFAM" id="SSF55785">
    <property type="entry name" value="PYP-like sensor domain (PAS domain)"/>
    <property type="match status" value="1"/>
</dbReference>
<evidence type="ECO:0000256" key="1">
    <source>
        <dbReference type="ARBA" id="ARBA00022543"/>
    </source>
</evidence>
<dbReference type="InterPro" id="IPR000014">
    <property type="entry name" value="PAS"/>
</dbReference>
<evidence type="ECO:0000313" key="17">
    <source>
        <dbReference type="Proteomes" id="UP000287124"/>
    </source>
</evidence>
<keyword evidence="14" id="KW-0675">Receptor</keyword>
<evidence type="ECO:0000256" key="12">
    <source>
        <dbReference type="ARBA" id="ARBA00023159"/>
    </source>
</evidence>
<keyword evidence="8" id="KW-0862">Zinc</keyword>
<dbReference type="Gene3D" id="3.30.450.20">
    <property type="entry name" value="PAS domain"/>
    <property type="match status" value="1"/>
</dbReference>
<keyword evidence="10" id="KW-0805">Transcription regulation</keyword>
<evidence type="ECO:0000256" key="2">
    <source>
        <dbReference type="ARBA" id="ARBA00022606"/>
    </source>
</evidence>
<dbReference type="InterPro" id="IPR035965">
    <property type="entry name" value="PAS-like_dom_sf"/>
</dbReference>
<evidence type="ECO:0000256" key="9">
    <source>
        <dbReference type="ARBA" id="ARBA00022991"/>
    </source>
</evidence>
<keyword evidence="6" id="KW-0677">Repeat</keyword>
<keyword evidence="5" id="KW-0479">Metal-binding</keyword>
<keyword evidence="7" id="KW-0863">Zinc-finger</keyword>
<keyword evidence="11" id="KW-0238">DNA-binding</keyword>
<evidence type="ECO:0000256" key="13">
    <source>
        <dbReference type="ARBA" id="ARBA00023163"/>
    </source>
</evidence>
<evidence type="ECO:0000256" key="7">
    <source>
        <dbReference type="ARBA" id="ARBA00022771"/>
    </source>
</evidence>
<keyword evidence="12" id="KW-0010">Activator</keyword>
<dbReference type="EMBL" id="MIKF01000010">
    <property type="protein sequence ID" value="RTE84016.1"/>
    <property type="molecule type" value="Genomic_DNA"/>
</dbReference>